<evidence type="ECO:0000256" key="3">
    <source>
        <dbReference type="ARBA" id="ARBA00023134"/>
    </source>
</evidence>
<dbReference type="GO" id="GO:0005525">
    <property type="term" value="F:GTP binding"/>
    <property type="evidence" value="ECO:0007669"/>
    <property type="project" value="UniProtKB-KW"/>
</dbReference>
<dbReference type="PANTHER" id="PTHR10903:SF107">
    <property type="entry name" value="GTPASE IMAP FAMILY MEMBER 4-LIKE-RELATED"/>
    <property type="match status" value="1"/>
</dbReference>
<proteinExistence type="inferred from homology"/>
<keyword evidence="2" id="KW-0547">Nucleotide-binding</keyword>
<feature type="compositionally biased region" description="Basic and acidic residues" evidence="4">
    <location>
        <begin position="198"/>
        <end position="210"/>
    </location>
</feature>
<keyword evidence="3" id="KW-0342">GTP-binding</keyword>
<evidence type="ECO:0000259" key="5">
    <source>
        <dbReference type="PROSITE" id="PS51720"/>
    </source>
</evidence>
<comment type="similarity">
    <text evidence="1">Belongs to the TRAFAC class TrmE-Era-EngA-EngB-Septin-like GTPase superfamily. AIG1/Toc34/Toc159-like paraseptin GTPase family. IAN subfamily.</text>
</comment>
<feature type="region of interest" description="Disordered" evidence="4">
    <location>
        <begin position="183"/>
        <end position="210"/>
    </location>
</feature>
<accession>A0A4W6EPC6</accession>
<feature type="region of interest" description="Disordered" evidence="4">
    <location>
        <begin position="239"/>
        <end position="277"/>
    </location>
</feature>
<dbReference type="FunFam" id="3.40.50.300:FF:001809">
    <property type="entry name" value="Si:ch1073-365p7.2"/>
    <property type="match status" value="1"/>
</dbReference>
<dbReference type="InterPro" id="IPR006703">
    <property type="entry name" value="G_AIG1"/>
</dbReference>
<organism evidence="6 7">
    <name type="scientific">Lates calcarifer</name>
    <name type="common">Barramundi</name>
    <name type="synonym">Holocentrus calcarifer</name>
    <dbReference type="NCBI Taxonomy" id="8187"/>
    <lineage>
        <taxon>Eukaryota</taxon>
        <taxon>Metazoa</taxon>
        <taxon>Chordata</taxon>
        <taxon>Craniata</taxon>
        <taxon>Vertebrata</taxon>
        <taxon>Euteleostomi</taxon>
        <taxon>Actinopterygii</taxon>
        <taxon>Neopterygii</taxon>
        <taxon>Teleostei</taxon>
        <taxon>Neoteleostei</taxon>
        <taxon>Acanthomorphata</taxon>
        <taxon>Carangaria</taxon>
        <taxon>Carangaria incertae sedis</taxon>
        <taxon>Centropomidae</taxon>
        <taxon>Lates</taxon>
    </lineage>
</organism>
<name>A0A4W6EPC6_LATCA</name>
<keyword evidence="7" id="KW-1185">Reference proteome</keyword>
<dbReference type="Proteomes" id="UP000314980">
    <property type="component" value="Unassembled WGS sequence"/>
</dbReference>
<reference evidence="7" key="1">
    <citation type="submission" date="2015-09" db="EMBL/GenBank/DDBJ databases">
        <authorList>
            <person name="Sai Rama Sridatta P."/>
        </authorList>
    </citation>
    <scope>NUCLEOTIDE SEQUENCE [LARGE SCALE GENOMIC DNA]</scope>
</reference>
<dbReference type="PANTHER" id="PTHR10903">
    <property type="entry name" value="GTPASE, IMAP FAMILY MEMBER-RELATED"/>
    <property type="match status" value="1"/>
</dbReference>
<sequence>MIGWVFSGKSAAGNRILRAEVFQSGERTLKILKQSGEVEGREVIIMDTPGWFKFFPAGFNPPDLKSEILKAVSLCSYSPNVILLAVPLDTSFTDEQRRVTEDNMRFLGQRVWRHVIVLFTFGDALGNKTIEQHIESEGQPLRWLIEKCGRRYHVLDNWSNADNQVTELLEKMEEMVAGNSSFYLSETDDPQPEEDRSEETNQNKDEDTAKEITEQLMIEWDRRNWKEFKGSSSMITRVTFSKGEQRSEGSEGEEEEIKHQHEDNQFLELESEDDAGSDTLNKMRRLLEREWSRREAVMELFYKRVYGGE</sequence>
<evidence type="ECO:0000256" key="2">
    <source>
        <dbReference type="ARBA" id="ARBA00022741"/>
    </source>
</evidence>
<feature type="compositionally biased region" description="Acidic residues" evidence="4">
    <location>
        <begin position="186"/>
        <end position="197"/>
    </location>
</feature>
<dbReference type="PROSITE" id="PS51720">
    <property type="entry name" value="G_AIG1"/>
    <property type="match status" value="1"/>
</dbReference>
<reference evidence="6" key="3">
    <citation type="submission" date="2025-09" db="UniProtKB">
        <authorList>
            <consortium name="Ensembl"/>
        </authorList>
    </citation>
    <scope>IDENTIFICATION</scope>
</reference>
<evidence type="ECO:0000313" key="7">
    <source>
        <dbReference type="Proteomes" id="UP000314980"/>
    </source>
</evidence>
<evidence type="ECO:0000256" key="1">
    <source>
        <dbReference type="ARBA" id="ARBA00008535"/>
    </source>
</evidence>
<dbReference type="GeneTree" id="ENSGT00940000162556"/>
<protein>
    <recommendedName>
        <fullName evidence="5">AIG1-type G domain-containing protein</fullName>
    </recommendedName>
</protein>
<dbReference type="Gene3D" id="3.40.50.300">
    <property type="entry name" value="P-loop containing nucleotide triphosphate hydrolases"/>
    <property type="match status" value="1"/>
</dbReference>
<dbReference type="AlphaFoldDB" id="A0A4W6EPC6"/>
<dbReference type="Ensembl" id="ENSLCAT00010040366.1">
    <property type="protein sequence ID" value="ENSLCAP00010039437.1"/>
    <property type="gene ID" value="ENSLCAG00010018422.1"/>
</dbReference>
<dbReference type="SUPFAM" id="SSF52540">
    <property type="entry name" value="P-loop containing nucleoside triphosphate hydrolases"/>
    <property type="match status" value="1"/>
</dbReference>
<dbReference type="InterPro" id="IPR027417">
    <property type="entry name" value="P-loop_NTPase"/>
</dbReference>
<feature type="domain" description="AIG1-type G" evidence="5">
    <location>
        <begin position="1"/>
        <end position="193"/>
    </location>
</feature>
<reference evidence="6" key="2">
    <citation type="submission" date="2025-08" db="UniProtKB">
        <authorList>
            <consortium name="Ensembl"/>
        </authorList>
    </citation>
    <scope>IDENTIFICATION</scope>
</reference>
<dbReference type="InterPro" id="IPR045058">
    <property type="entry name" value="GIMA/IAN/Toc"/>
</dbReference>
<evidence type="ECO:0000313" key="6">
    <source>
        <dbReference type="Ensembl" id="ENSLCAP00010039437.1"/>
    </source>
</evidence>
<evidence type="ECO:0000256" key="4">
    <source>
        <dbReference type="SAM" id="MobiDB-lite"/>
    </source>
</evidence>
<dbReference type="Pfam" id="PF04548">
    <property type="entry name" value="AIG1"/>
    <property type="match status" value="1"/>
</dbReference>